<dbReference type="Proteomes" id="UP000065734">
    <property type="component" value="Chromosome I"/>
</dbReference>
<organism evidence="4 5">
    <name type="scientific">Blastochloris viridis</name>
    <name type="common">Rhodopseudomonas viridis</name>
    <dbReference type="NCBI Taxonomy" id="1079"/>
    <lineage>
        <taxon>Bacteria</taxon>
        <taxon>Pseudomonadati</taxon>
        <taxon>Pseudomonadota</taxon>
        <taxon>Alphaproteobacteria</taxon>
        <taxon>Hyphomicrobiales</taxon>
        <taxon>Blastochloridaceae</taxon>
        <taxon>Blastochloris</taxon>
    </lineage>
</organism>
<reference evidence="3" key="1">
    <citation type="journal article" date="2015" name="Genome Announc.">
        <title>Complete Genome Sequence of the Bacteriochlorophyll b-Producing Photosynthetic Bacterium Blastochloris viridis.</title>
        <authorList>
            <person name="Tsukatani Y."/>
            <person name="Hirose Y."/>
            <person name="Harada J."/>
            <person name="Misawa N."/>
            <person name="Mori K."/>
            <person name="Inoue K."/>
            <person name="Tamiaki H."/>
        </authorList>
    </citation>
    <scope>NUCLEOTIDE SEQUENCE [LARGE SCALE GENOMIC DNA]</scope>
    <source>
        <strain evidence="3">DSM 133</strain>
    </source>
</reference>
<dbReference type="EMBL" id="LN907867">
    <property type="protein sequence ID" value="CUU41306.1"/>
    <property type="molecule type" value="Genomic_DNA"/>
</dbReference>
<dbReference type="EMBL" id="AP014854">
    <property type="protein sequence ID" value="BAR98064.1"/>
    <property type="molecule type" value="Genomic_DNA"/>
</dbReference>
<evidence type="ECO:0000313" key="3">
    <source>
        <dbReference type="EMBL" id="BAR98064.1"/>
    </source>
</evidence>
<feature type="domain" description="Lysozyme inhibitor LprI-like N-terminal" evidence="2">
    <location>
        <begin position="26"/>
        <end position="112"/>
    </location>
</feature>
<accession>A0A0H5BAJ1</accession>
<evidence type="ECO:0000259" key="2">
    <source>
        <dbReference type="Pfam" id="PF07007"/>
    </source>
</evidence>
<reference evidence="4" key="2">
    <citation type="submission" date="2015-11" db="EMBL/GenBank/DDBJ databases">
        <authorList>
            <person name="Zhang Y."/>
            <person name="Guo Z."/>
        </authorList>
    </citation>
    <scope>NUCLEOTIDE SEQUENCE</scope>
    <source>
        <strain evidence="4">1</strain>
    </source>
</reference>
<keyword evidence="5" id="KW-1185">Reference proteome</keyword>
<name>A0A0H5BAJ1_BLAVI</name>
<reference evidence="5" key="3">
    <citation type="journal article" date="2016" name="Genome Announc.">
        <title>Revised genome sequence of the purple photosynthetic bacterium Blastochloris viridis.</title>
        <authorList>
            <person name="Liu L.N."/>
            <person name="Faulkner M."/>
            <person name="Liu X."/>
            <person name="Huang F."/>
            <person name="Darby A.C."/>
            <person name="Hall N."/>
        </authorList>
    </citation>
    <scope>NUCLEOTIDE SEQUENCE [LARGE SCALE GENOMIC DNA]</scope>
    <source>
        <strain evidence="5">ATCC 19567 / DSM 133 / F</strain>
    </source>
</reference>
<sequence length="133" mass="14034">MTGRLLLAVVTGLMALQGAGAAQQGASGACRSLEKSDAALNAAYSKALAKLGDDSAAVNKLTVAQRNWLKFRDAHVESVFPADDKRAEYGSAFQDCSCAIVLELTQTRLHQLEAWSVGIPEGDVCIGSRPVKN</sequence>
<protein>
    <submittedName>
        <fullName evidence="3">Putative periplasmic protein</fullName>
    </submittedName>
</protein>
<evidence type="ECO:0000313" key="5">
    <source>
        <dbReference type="Proteomes" id="UP000065734"/>
    </source>
</evidence>
<dbReference type="RefSeq" id="WP_055036566.1">
    <property type="nucleotide sequence ID" value="NZ_AP014854.2"/>
</dbReference>
<feature type="signal peptide" evidence="1">
    <location>
        <begin position="1"/>
        <end position="21"/>
    </location>
</feature>
<gene>
    <name evidence="3" type="ORF">BV133_471</name>
    <name evidence="4" type="ORF">BVIRIDIS_02950</name>
</gene>
<dbReference type="Pfam" id="PF07007">
    <property type="entry name" value="LprI"/>
    <property type="match status" value="1"/>
</dbReference>
<dbReference type="Gene3D" id="1.20.1270.180">
    <property type="match status" value="1"/>
</dbReference>
<dbReference type="OrthoDB" id="7340239at2"/>
<evidence type="ECO:0000256" key="1">
    <source>
        <dbReference type="SAM" id="SignalP"/>
    </source>
</evidence>
<evidence type="ECO:0000313" key="4">
    <source>
        <dbReference type="EMBL" id="CUU41306.1"/>
    </source>
</evidence>
<dbReference type="KEGG" id="bvr:BVIR_850"/>
<dbReference type="InterPro" id="IPR009739">
    <property type="entry name" value="LprI-like_N"/>
</dbReference>
<dbReference type="PROSITE" id="PS51257">
    <property type="entry name" value="PROKAR_LIPOPROTEIN"/>
    <property type="match status" value="1"/>
</dbReference>
<dbReference type="AlphaFoldDB" id="A0A0H5BAJ1"/>
<proteinExistence type="predicted"/>
<keyword evidence="1" id="KW-0732">Signal</keyword>
<feature type="chain" id="PRO_5014229065" evidence="1">
    <location>
        <begin position="22"/>
        <end position="133"/>
    </location>
</feature>